<sequence length="281" mass="32094">MFIRIGFDIAYSFPQPTEMILMLYTHPERASLLMMPERLSSDPAITIEEFTDIYGNRCARAFCPGGRLHLKNDTIVVDGGLPDILKPDARQHTIHELPSDTLLYLLGSRYCEIEKLSDVAWELFGHGPTGWGRVQAICDWVHHHVTFAHEAARCDRTAYDTFRDQRGVCRDYTHLAITLCRCMGIPARYATGYLGDIQVPVIPPMDFSAWFEVFLEGEWHTFDSRNNIPRVGRVLMARGRDAADVALTTSFGKHVLEKFDIWTYELSRPEVAQTLKQRSTL</sequence>
<dbReference type="GO" id="GO:0008233">
    <property type="term" value="F:peptidase activity"/>
    <property type="evidence" value="ECO:0007669"/>
    <property type="project" value="UniProtKB-KW"/>
</dbReference>
<dbReference type="Proteomes" id="UP000192923">
    <property type="component" value="Unassembled WGS sequence"/>
</dbReference>
<dbReference type="SMART" id="SM00460">
    <property type="entry name" value="TGc"/>
    <property type="match status" value="1"/>
</dbReference>
<dbReference type="PANTHER" id="PTHR33490:SF12">
    <property type="entry name" value="BLL5557 PROTEIN"/>
    <property type="match status" value="1"/>
</dbReference>
<evidence type="ECO:0000313" key="3">
    <source>
        <dbReference type="Proteomes" id="UP000192923"/>
    </source>
</evidence>
<dbReference type="STRING" id="1760988.SAMN02949497_2670"/>
<feature type="domain" description="Transglutaminase-like" evidence="1">
    <location>
        <begin position="161"/>
        <end position="226"/>
    </location>
</feature>
<dbReference type="InterPro" id="IPR002931">
    <property type="entry name" value="Transglutaminase-like"/>
</dbReference>
<accession>A0A1Y6CYJ9</accession>
<keyword evidence="3" id="KW-1185">Reference proteome</keyword>
<evidence type="ECO:0000313" key="2">
    <source>
        <dbReference type="EMBL" id="SMF95310.1"/>
    </source>
</evidence>
<gene>
    <name evidence="2" type="ORF">SAMN02949497_2670</name>
</gene>
<protein>
    <submittedName>
        <fullName evidence="2">Transglutaminase-like enzyme, putative cysteine protease</fullName>
    </submittedName>
</protein>
<keyword evidence="2" id="KW-0645">Protease</keyword>
<dbReference type="OrthoDB" id="9804872at2"/>
<keyword evidence="2" id="KW-0378">Hydrolase</keyword>
<dbReference type="AlphaFoldDB" id="A0A1Y6CYJ9"/>
<dbReference type="Pfam" id="PF01841">
    <property type="entry name" value="Transglut_core"/>
    <property type="match status" value="1"/>
</dbReference>
<dbReference type="Gene3D" id="2.60.40.2250">
    <property type="match status" value="1"/>
</dbReference>
<dbReference type="PANTHER" id="PTHR33490">
    <property type="entry name" value="BLR5614 PROTEIN-RELATED"/>
    <property type="match status" value="1"/>
</dbReference>
<dbReference type="Gene3D" id="3.10.620.30">
    <property type="match status" value="1"/>
</dbReference>
<name>A0A1Y6CYJ9_9GAMM</name>
<dbReference type="GO" id="GO:0006508">
    <property type="term" value="P:proteolysis"/>
    <property type="evidence" value="ECO:0007669"/>
    <property type="project" value="UniProtKB-KW"/>
</dbReference>
<proteinExistence type="predicted"/>
<dbReference type="EMBL" id="FXAM01000001">
    <property type="protein sequence ID" value="SMF95310.1"/>
    <property type="molecule type" value="Genomic_DNA"/>
</dbReference>
<organism evidence="2 3">
    <name type="scientific">Methylomagnum ishizawai</name>
    <dbReference type="NCBI Taxonomy" id="1760988"/>
    <lineage>
        <taxon>Bacteria</taxon>
        <taxon>Pseudomonadati</taxon>
        <taxon>Pseudomonadota</taxon>
        <taxon>Gammaproteobacteria</taxon>
        <taxon>Methylococcales</taxon>
        <taxon>Methylococcaceae</taxon>
        <taxon>Methylomagnum</taxon>
    </lineage>
</organism>
<evidence type="ECO:0000259" key="1">
    <source>
        <dbReference type="SMART" id="SM00460"/>
    </source>
</evidence>
<dbReference type="RefSeq" id="WP_085213423.1">
    <property type="nucleotide sequence ID" value="NZ_FXAM01000001.1"/>
</dbReference>
<dbReference type="SUPFAM" id="SSF54001">
    <property type="entry name" value="Cysteine proteinases"/>
    <property type="match status" value="1"/>
</dbReference>
<reference evidence="2 3" key="1">
    <citation type="submission" date="2016-12" db="EMBL/GenBank/DDBJ databases">
        <authorList>
            <person name="Song W.-J."/>
            <person name="Kurnit D.M."/>
        </authorList>
    </citation>
    <scope>NUCLEOTIDE SEQUENCE [LARGE SCALE GENOMIC DNA]</scope>
    <source>
        <strain evidence="2 3">175</strain>
    </source>
</reference>
<dbReference type="InterPro" id="IPR038765">
    <property type="entry name" value="Papain-like_cys_pep_sf"/>
</dbReference>